<evidence type="ECO:0000256" key="1">
    <source>
        <dbReference type="SAM" id="SignalP"/>
    </source>
</evidence>
<reference evidence="6 7" key="2">
    <citation type="submission" date="2020-05" db="EMBL/GenBank/DDBJ databases">
        <title>Classification of alakaliphilic streptomycetes isolated from an alkaline soil next to Lonar Crater, India and a proposal for the recognition of Streptomyces alkaliterrae sp. nov.</title>
        <authorList>
            <person name="Golinska P."/>
        </authorList>
    </citation>
    <scope>NUCLEOTIDE SEQUENCE [LARGE SCALE GENOMIC DNA]</scope>
    <source>
        <strain evidence="7">OF3</strain>
        <strain evidence="6">OF8</strain>
    </source>
</reference>
<keyword evidence="5" id="KW-1185">Reference proteome</keyword>
<dbReference type="Gene3D" id="1.10.8.10">
    <property type="entry name" value="DNA helicase RuvA subunit, C-terminal domain"/>
    <property type="match status" value="1"/>
</dbReference>
<dbReference type="Proteomes" id="UP000525686">
    <property type="component" value="Unassembled WGS sequence"/>
</dbReference>
<protein>
    <submittedName>
        <fullName evidence="4">Chromosome partitioning protein ParB</fullName>
    </submittedName>
</protein>
<evidence type="ECO:0000313" key="7">
    <source>
        <dbReference type="Proteomes" id="UP000525686"/>
    </source>
</evidence>
<keyword evidence="1" id="KW-0732">Signal</keyword>
<dbReference type="EMBL" id="JABJWZ010000169">
    <property type="protein sequence ID" value="MBB1255102.1"/>
    <property type="molecule type" value="Genomic_DNA"/>
</dbReference>
<dbReference type="EMBL" id="VJYK02000505">
    <property type="protein sequence ID" value="MQS05281.1"/>
    <property type="molecule type" value="Genomic_DNA"/>
</dbReference>
<reference evidence="4 5" key="1">
    <citation type="submission" date="2019-10" db="EMBL/GenBank/DDBJ databases">
        <title>Streptomyces sp. nov., a novel actinobacterium isolated from alkaline environment.</title>
        <authorList>
            <person name="Golinska P."/>
        </authorList>
    </citation>
    <scope>NUCLEOTIDE SEQUENCE [LARGE SCALE GENOMIC DNA]</scope>
    <source>
        <strain evidence="4 5">OF1</strain>
    </source>
</reference>
<evidence type="ECO:0000313" key="5">
    <source>
        <dbReference type="Proteomes" id="UP000320857"/>
    </source>
</evidence>
<dbReference type="RefSeq" id="WP_143651447.1">
    <property type="nucleotide sequence ID" value="NZ_JABJWZ010000169.1"/>
</dbReference>
<dbReference type="EMBL" id="JABJXA010000057">
    <property type="protein sequence ID" value="MBB1259545.1"/>
    <property type="molecule type" value="Genomic_DNA"/>
</dbReference>
<organism evidence="4 5">
    <name type="scientific">Streptomyces alkaliterrae</name>
    <dbReference type="NCBI Taxonomy" id="2213162"/>
    <lineage>
        <taxon>Bacteria</taxon>
        <taxon>Bacillati</taxon>
        <taxon>Actinomycetota</taxon>
        <taxon>Actinomycetes</taxon>
        <taxon>Kitasatosporales</taxon>
        <taxon>Streptomycetaceae</taxon>
        <taxon>Streptomyces</taxon>
    </lineage>
</organism>
<dbReference type="Proteomes" id="UP000320857">
    <property type="component" value="Unassembled WGS sequence"/>
</dbReference>
<name>A0A5P0YYB7_9ACTN</name>
<dbReference type="OrthoDB" id="323572at2"/>
<comment type="caution">
    <text evidence="4">The sequence shown here is derived from an EMBL/GenBank/DDBJ whole genome shotgun (WGS) entry which is preliminary data.</text>
</comment>
<dbReference type="Gene3D" id="3.90.1530.10">
    <property type="entry name" value="Conserved hypothetical protein from pyrococcus furiosus pfu- 392566-001, ParB domain"/>
    <property type="match status" value="1"/>
</dbReference>
<dbReference type="SUPFAM" id="SSF110849">
    <property type="entry name" value="ParB/Sulfiredoxin"/>
    <property type="match status" value="1"/>
</dbReference>
<feature type="chain" id="PRO_5036149113" evidence="1">
    <location>
        <begin position="36"/>
        <end position="341"/>
    </location>
</feature>
<dbReference type="CDD" id="cd16390">
    <property type="entry name" value="ParB_N_Srx_like"/>
    <property type="match status" value="1"/>
</dbReference>
<dbReference type="InterPro" id="IPR036086">
    <property type="entry name" value="ParB/Sulfiredoxin_sf"/>
</dbReference>
<accession>A0A5P0YYB7</accession>
<feature type="signal peptide" evidence="1">
    <location>
        <begin position="1"/>
        <end position="35"/>
    </location>
</feature>
<gene>
    <name evidence="4" type="ORF">FNX44_026295</name>
    <name evidence="2" type="ORF">H3146_17350</name>
    <name evidence="3" type="ORF">H3147_11980</name>
</gene>
<evidence type="ECO:0000313" key="3">
    <source>
        <dbReference type="EMBL" id="MBB1259545.1"/>
    </source>
</evidence>
<evidence type="ECO:0000313" key="4">
    <source>
        <dbReference type="EMBL" id="MQS05281.1"/>
    </source>
</evidence>
<dbReference type="Proteomes" id="UP000517765">
    <property type="component" value="Unassembled WGS sequence"/>
</dbReference>
<evidence type="ECO:0000313" key="6">
    <source>
        <dbReference type="Proteomes" id="UP000517765"/>
    </source>
</evidence>
<sequence length="341" mass="37769">MPAARRLTRGRALLLAALFALSGAALITPSATASAAAAAAESASGQNGAEELRWVRLDKLHPTQGAVGHDQVHYKLGRYASTKDEDRGKFNKKYDDWCEANGQGEAASVRAHARLDKPGRFSCTIPEGQETADSVAAMKTVVVGPRDRLYLTDGHHTFTSFWETPDGGPKTKIRVRVAADLSHLDKKEFWAEMEQRGWVWLRDGGGRKITADQLPGRLGLDRLDDDPYRALVYFTRDIGYQKPAKPVEFLEFYWGAWLRDDLRLSLDDYDLDDHADYLRLVEDASRAMVALPGTTELADGRTADGLGRLATWNAKEFAKLSTPMADAKPGKLAYALNHRLR</sequence>
<reference evidence="2" key="3">
    <citation type="journal article" name="Syst. Appl. Microbiol.">
        <title>Streptomyces alkaliterrae sp. nov., isolated from an alkaline soil, and emended descriptions of Streptomyces alkaliphilus, Streptomyces calidiresistens and Streptomyces durbertensis.</title>
        <authorList>
            <person name="Swiecimska M."/>
            <person name="Golinska P."/>
            <person name="Nouioui I."/>
            <person name="Wypij M."/>
            <person name="Rai M."/>
            <person name="Sangal V."/>
            <person name="Goodfellow M."/>
        </authorList>
    </citation>
    <scope>NUCLEOTIDE SEQUENCE</scope>
    <source>
        <strain evidence="2">OF3</strain>
        <strain evidence="3">OF8</strain>
    </source>
</reference>
<dbReference type="InterPro" id="IPR014956">
    <property type="entry name" value="ParBc_2"/>
</dbReference>
<dbReference type="Pfam" id="PF08857">
    <property type="entry name" value="ParBc_2"/>
    <property type="match status" value="1"/>
</dbReference>
<dbReference type="AlphaFoldDB" id="A0A5P0YYB7"/>
<evidence type="ECO:0000313" key="2">
    <source>
        <dbReference type="EMBL" id="MBB1255102.1"/>
    </source>
</evidence>
<proteinExistence type="predicted"/>